<evidence type="ECO:0000313" key="1">
    <source>
        <dbReference type="EMBL" id="KAL2783120.1"/>
    </source>
</evidence>
<dbReference type="EMBL" id="JBFTWV010000267">
    <property type="protein sequence ID" value="KAL2783120.1"/>
    <property type="molecule type" value="Genomic_DNA"/>
</dbReference>
<name>A0ABR4FIP7_9EURO</name>
<keyword evidence="2" id="KW-1185">Reference proteome</keyword>
<evidence type="ECO:0000313" key="2">
    <source>
        <dbReference type="Proteomes" id="UP001610563"/>
    </source>
</evidence>
<comment type="caution">
    <text evidence="1">The sequence shown here is derived from an EMBL/GenBank/DDBJ whole genome shotgun (WGS) entry which is preliminary data.</text>
</comment>
<proteinExistence type="predicted"/>
<organism evidence="1 2">
    <name type="scientific">Aspergillus keveii</name>
    <dbReference type="NCBI Taxonomy" id="714993"/>
    <lineage>
        <taxon>Eukaryota</taxon>
        <taxon>Fungi</taxon>
        <taxon>Dikarya</taxon>
        <taxon>Ascomycota</taxon>
        <taxon>Pezizomycotina</taxon>
        <taxon>Eurotiomycetes</taxon>
        <taxon>Eurotiomycetidae</taxon>
        <taxon>Eurotiales</taxon>
        <taxon>Aspergillaceae</taxon>
        <taxon>Aspergillus</taxon>
        <taxon>Aspergillus subgen. Nidulantes</taxon>
    </lineage>
</organism>
<gene>
    <name evidence="1" type="ORF">BJX66DRAFT_319121</name>
</gene>
<reference evidence="1 2" key="1">
    <citation type="submission" date="2024-07" db="EMBL/GenBank/DDBJ databases">
        <title>Section-level genome sequencing and comparative genomics of Aspergillus sections Usti and Cavernicolus.</title>
        <authorList>
            <consortium name="Lawrence Berkeley National Laboratory"/>
            <person name="Nybo J.L."/>
            <person name="Vesth T.C."/>
            <person name="Theobald S."/>
            <person name="Frisvad J.C."/>
            <person name="Larsen T.O."/>
            <person name="Kjaerboelling I."/>
            <person name="Rothschild-Mancinelli K."/>
            <person name="Lyhne E.K."/>
            <person name="Kogle M.E."/>
            <person name="Barry K."/>
            <person name="Clum A."/>
            <person name="Na H."/>
            <person name="Ledsgaard L."/>
            <person name="Lin J."/>
            <person name="Lipzen A."/>
            <person name="Kuo A."/>
            <person name="Riley R."/>
            <person name="Mondo S."/>
            <person name="Labutti K."/>
            <person name="Haridas S."/>
            <person name="Pangalinan J."/>
            <person name="Salamov A.A."/>
            <person name="Simmons B.A."/>
            <person name="Magnuson J.K."/>
            <person name="Chen J."/>
            <person name="Drula E."/>
            <person name="Henrissat B."/>
            <person name="Wiebenga A."/>
            <person name="Lubbers R.J."/>
            <person name="Gomes A.C."/>
            <person name="Makela M.R."/>
            <person name="Stajich J."/>
            <person name="Grigoriev I.V."/>
            <person name="Mortensen U.H."/>
            <person name="De Vries R.P."/>
            <person name="Baker S.E."/>
            <person name="Andersen M.R."/>
        </authorList>
    </citation>
    <scope>NUCLEOTIDE SEQUENCE [LARGE SCALE GENOMIC DNA]</scope>
    <source>
        <strain evidence="1 2">CBS 209.92</strain>
    </source>
</reference>
<accession>A0ABR4FIP7</accession>
<dbReference type="Proteomes" id="UP001610563">
    <property type="component" value="Unassembled WGS sequence"/>
</dbReference>
<feature type="non-terminal residue" evidence="1">
    <location>
        <position position="64"/>
    </location>
</feature>
<sequence length="64" mass="7228">MRRLQIRDVAHPLLHVHALLVVGIACCSPFSSWTSLVNALPARMNRRLIPMAISRYAGMFNAWP</sequence>
<protein>
    <submittedName>
        <fullName evidence="1">Uncharacterized protein</fullName>
    </submittedName>
</protein>
<dbReference type="PROSITE" id="PS51257">
    <property type="entry name" value="PROKAR_LIPOPROTEIN"/>
    <property type="match status" value="1"/>
</dbReference>